<organism evidence="1 2">
    <name type="scientific">Trichinella pseudospiralis</name>
    <name type="common">Parasitic roundworm</name>
    <dbReference type="NCBI Taxonomy" id="6337"/>
    <lineage>
        <taxon>Eukaryota</taxon>
        <taxon>Metazoa</taxon>
        <taxon>Ecdysozoa</taxon>
        <taxon>Nematoda</taxon>
        <taxon>Enoplea</taxon>
        <taxon>Dorylaimia</taxon>
        <taxon>Trichinellida</taxon>
        <taxon>Trichinellidae</taxon>
        <taxon>Trichinella</taxon>
    </lineage>
</organism>
<evidence type="ECO:0000313" key="1">
    <source>
        <dbReference type="EMBL" id="KRX97956.1"/>
    </source>
</evidence>
<proteinExistence type="predicted"/>
<evidence type="ECO:0000313" key="2">
    <source>
        <dbReference type="Proteomes" id="UP000054815"/>
    </source>
</evidence>
<protein>
    <submittedName>
        <fullName evidence="1">Uncharacterized protein</fullName>
    </submittedName>
</protein>
<accession>A0A0V0YBZ9</accession>
<dbReference type="Proteomes" id="UP000054815">
    <property type="component" value="Unassembled WGS sequence"/>
</dbReference>
<gene>
    <name evidence="1" type="ORF">T4E_9563</name>
</gene>
<sequence length="66" mass="7482">MSIFQMVFGSHKHTMNIPKRNFSGWKPLPLEILEQGFHQASRPAEIQLGKSGRNNLAPGCWESCLE</sequence>
<reference evidence="1 2" key="1">
    <citation type="submission" date="2015-01" db="EMBL/GenBank/DDBJ databases">
        <title>Evolution of Trichinella species and genotypes.</title>
        <authorList>
            <person name="Korhonen P.K."/>
            <person name="Edoardo P."/>
            <person name="Giuseppe L.R."/>
            <person name="Gasser R.B."/>
        </authorList>
    </citation>
    <scope>NUCLEOTIDE SEQUENCE [LARGE SCALE GENOMIC DNA]</scope>
    <source>
        <strain evidence="1">ISS141</strain>
    </source>
</reference>
<name>A0A0V0YBZ9_TRIPS</name>
<comment type="caution">
    <text evidence="1">The sequence shown here is derived from an EMBL/GenBank/DDBJ whole genome shotgun (WGS) entry which is preliminary data.</text>
</comment>
<dbReference type="EMBL" id="JYDU01000026">
    <property type="protein sequence ID" value="KRX97956.1"/>
    <property type="molecule type" value="Genomic_DNA"/>
</dbReference>
<dbReference type="AlphaFoldDB" id="A0A0V0YBZ9"/>